<dbReference type="PROSITE" id="PS00409">
    <property type="entry name" value="PROKAR_NTER_METHYL"/>
    <property type="match status" value="1"/>
</dbReference>
<dbReference type="InterPro" id="IPR012902">
    <property type="entry name" value="N_methyl_site"/>
</dbReference>
<dbReference type="KEGG" id="slj:EGC82_16600"/>
<dbReference type="AlphaFoldDB" id="A0A3G8LXU3"/>
<dbReference type="EMBL" id="CP034015">
    <property type="protein sequence ID" value="AZG74227.1"/>
    <property type="molecule type" value="Genomic_DNA"/>
</dbReference>
<feature type="transmembrane region" description="Helical" evidence="1">
    <location>
        <begin position="20"/>
        <end position="40"/>
    </location>
</feature>
<dbReference type="NCBIfam" id="TIGR02532">
    <property type="entry name" value="IV_pilin_GFxxxE"/>
    <property type="match status" value="1"/>
</dbReference>
<evidence type="ECO:0000313" key="2">
    <source>
        <dbReference type="EMBL" id="AZG74227.1"/>
    </source>
</evidence>
<sequence>MIAFNKIHRRSQSGMSLVELMVAMVISLFLSAGIFTMFSMSSTNVTTTSQYNQLQENGRIALAIMERDISQLGFFGDMTGSEFILGINTTLNNTIPIADDCIGAGLNNASLPSNQPAHFRRLWGYENGLSGTTPFACLSAATVAPNTDVIQIKRFIGPSIGFGDGSDSPVGDITRFSVSTTSTQAIFFNGLDPATNLVNSRVWEYQHHVYFIDIENGVPILSRKTLTNTGMKNDEQLVEGIENIRFLYGFDNNGDNTPDTYVPAADVTTPVWDNETLQRLVAVKIYILVRSAQADDSYDNQTTYQLGDKQINPFNDNFRRKVLSTTVVLENPVLIRN</sequence>
<name>A0A3G8LXU3_9GAMM</name>
<dbReference type="Pfam" id="PF16074">
    <property type="entry name" value="PilW"/>
    <property type="match status" value="1"/>
</dbReference>
<dbReference type="InterPro" id="IPR032092">
    <property type="entry name" value="PilW"/>
</dbReference>
<evidence type="ECO:0000313" key="3">
    <source>
        <dbReference type="Proteomes" id="UP000278035"/>
    </source>
</evidence>
<keyword evidence="1" id="KW-1133">Transmembrane helix</keyword>
<organism evidence="2 3">
    <name type="scientific">Shewanella livingstonensis</name>
    <dbReference type="NCBI Taxonomy" id="150120"/>
    <lineage>
        <taxon>Bacteria</taxon>
        <taxon>Pseudomonadati</taxon>
        <taxon>Pseudomonadota</taxon>
        <taxon>Gammaproteobacteria</taxon>
        <taxon>Alteromonadales</taxon>
        <taxon>Shewanellaceae</taxon>
        <taxon>Shewanella</taxon>
    </lineage>
</organism>
<keyword evidence="1" id="KW-0812">Transmembrane</keyword>
<dbReference type="GO" id="GO:0043683">
    <property type="term" value="P:type IV pilus assembly"/>
    <property type="evidence" value="ECO:0007669"/>
    <property type="project" value="InterPro"/>
</dbReference>
<dbReference type="Proteomes" id="UP000278035">
    <property type="component" value="Chromosome"/>
</dbReference>
<keyword evidence="1" id="KW-0472">Membrane</keyword>
<evidence type="ECO:0000256" key="1">
    <source>
        <dbReference type="SAM" id="Phobius"/>
    </source>
</evidence>
<dbReference type="OrthoDB" id="5296662at2"/>
<proteinExistence type="predicted"/>
<dbReference type="RefSeq" id="WP_124731741.1">
    <property type="nucleotide sequence ID" value="NZ_CBCSKC010000013.1"/>
</dbReference>
<protein>
    <submittedName>
        <fullName evidence="2">Prepilin-type N-terminal cleavage/methylation domain-containing protein</fullName>
    </submittedName>
</protein>
<keyword evidence="3" id="KW-1185">Reference proteome</keyword>
<gene>
    <name evidence="2" type="ORF">EGC82_16600</name>
</gene>
<reference evidence="3" key="1">
    <citation type="submission" date="2018-11" db="EMBL/GenBank/DDBJ databases">
        <title>Shewanella sp. M2.</title>
        <authorList>
            <person name="Hwang Y.J."/>
            <person name="Hwang C.Y."/>
        </authorList>
    </citation>
    <scope>NUCLEOTIDE SEQUENCE [LARGE SCALE GENOMIC DNA]</scope>
    <source>
        <strain evidence="3">LMG 19866</strain>
    </source>
</reference>
<accession>A0A3G8LXU3</accession>
<dbReference type="Pfam" id="PF07963">
    <property type="entry name" value="N_methyl"/>
    <property type="match status" value="1"/>
</dbReference>